<dbReference type="EMBL" id="JAENHL010000004">
    <property type="protein sequence ID" value="MBK1865088.1"/>
    <property type="molecule type" value="Genomic_DNA"/>
</dbReference>
<protein>
    <submittedName>
        <fullName evidence="1">GNAT family N-acetyltransferase</fullName>
    </submittedName>
</protein>
<sequence length="177" mass="19661">MIDDDILTDRLILRLIPYAALMATEAGDIAEAARLLHLKLPNDWIEVAPLARRRLPQLLDEPDYRPWAVRAIALRATGEAVGYINFHEAPAHHEMAGREACAEFGYTIFETYRRQGYVEEAVRALMAWAKAQGARHFIFSIAPDNAASQGLAAKLGARKIGVQIDEEDGPEDVLLLS</sequence>
<gene>
    <name evidence="1" type="ORF">JHL16_01890</name>
</gene>
<organism evidence="1 2">
    <name type="scientific">Taklimakanibacter albus</name>
    <dbReference type="NCBI Taxonomy" id="2800327"/>
    <lineage>
        <taxon>Bacteria</taxon>
        <taxon>Pseudomonadati</taxon>
        <taxon>Pseudomonadota</taxon>
        <taxon>Alphaproteobacteria</taxon>
        <taxon>Hyphomicrobiales</taxon>
        <taxon>Aestuariivirgaceae</taxon>
        <taxon>Taklimakanibacter</taxon>
    </lineage>
</organism>
<comment type="caution">
    <text evidence="1">The sequence shown here is derived from an EMBL/GenBank/DDBJ whole genome shotgun (WGS) entry which is preliminary data.</text>
</comment>
<dbReference type="Proteomes" id="UP000616151">
    <property type="component" value="Unassembled WGS sequence"/>
</dbReference>
<reference evidence="1" key="1">
    <citation type="submission" date="2021-01" db="EMBL/GenBank/DDBJ databases">
        <authorList>
            <person name="Sun Q."/>
        </authorList>
    </citation>
    <scope>NUCLEOTIDE SEQUENCE</scope>
    <source>
        <strain evidence="1">YIM B02566</strain>
    </source>
</reference>
<accession>A0ACC5QY24</accession>
<name>A0ACC5QY24_9HYPH</name>
<evidence type="ECO:0000313" key="2">
    <source>
        <dbReference type="Proteomes" id="UP000616151"/>
    </source>
</evidence>
<keyword evidence="2" id="KW-1185">Reference proteome</keyword>
<evidence type="ECO:0000313" key="1">
    <source>
        <dbReference type="EMBL" id="MBK1865088.1"/>
    </source>
</evidence>
<proteinExistence type="predicted"/>